<dbReference type="InterPro" id="IPR032675">
    <property type="entry name" value="LRR_dom_sf"/>
</dbReference>
<organism evidence="13 14">
    <name type="scientific">Dendroctonus ponderosae</name>
    <name type="common">Mountain pine beetle</name>
    <dbReference type="NCBI Taxonomy" id="77166"/>
    <lineage>
        <taxon>Eukaryota</taxon>
        <taxon>Metazoa</taxon>
        <taxon>Ecdysozoa</taxon>
        <taxon>Arthropoda</taxon>
        <taxon>Hexapoda</taxon>
        <taxon>Insecta</taxon>
        <taxon>Pterygota</taxon>
        <taxon>Neoptera</taxon>
        <taxon>Endopterygota</taxon>
        <taxon>Coleoptera</taxon>
        <taxon>Polyphaga</taxon>
        <taxon>Cucujiformia</taxon>
        <taxon>Curculionidae</taxon>
        <taxon>Scolytinae</taxon>
        <taxon>Dendroctonus</taxon>
    </lineage>
</organism>
<dbReference type="EMBL" id="KB632186">
    <property type="protein sequence ID" value="ERL89764.1"/>
    <property type="molecule type" value="Genomic_DNA"/>
</dbReference>
<dbReference type="STRING" id="77166.U4U787"/>
<dbReference type="InterPro" id="IPR003591">
    <property type="entry name" value="Leu-rich_rpt_typical-subtyp"/>
</dbReference>
<dbReference type="InterPro" id="IPR017241">
    <property type="entry name" value="Toll-like_receptor"/>
</dbReference>
<dbReference type="PIRSF" id="PIRSF037595">
    <property type="entry name" value="Toll-like_receptor"/>
    <property type="match status" value="1"/>
</dbReference>
<evidence type="ECO:0000256" key="5">
    <source>
        <dbReference type="ARBA" id="ARBA00022729"/>
    </source>
</evidence>
<dbReference type="PRINTS" id="PR01537">
    <property type="entry name" value="INTRLKN1R1F"/>
</dbReference>
<evidence type="ECO:0000256" key="3">
    <source>
        <dbReference type="ARBA" id="ARBA00022614"/>
    </source>
</evidence>
<dbReference type="InterPro" id="IPR001611">
    <property type="entry name" value="Leu-rich_rpt"/>
</dbReference>
<dbReference type="SMART" id="SM00369">
    <property type="entry name" value="LRR_TYP"/>
    <property type="match status" value="11"/>
</dbReference>
<keyword evidence="4 11" id="KW-0812">Transmembrane</keyword>
<keyword evidence="7 11" id="KW-1133">Transmembrane helix</keyword>
<dbReference type="OrthoDB" id="1421090at2759"/>
<keyword evidence="8 11" id="KW-0472">Membrane</keyword>
<evidence type="ECO:0000256" key="4">
    <source>
        <dbReference type="ARBA" id="ARBA00022692"/>
    </source>
</evidence>
<dbReference type="SUPFAM" id="SSF52200">
    <property type="entry name" value="Toll/Interleukin receptor TIR domain"/>
    <property type="match status" value="1"/>
</dbReference>
<evidence type="ECO:0000256" key="8">
    <source>
        <dbReference type="ARBA" id="ARBA00023136"/>
    </source>
</evidence>
<accession>U4U787</accession>
<protein>
    <recommendedName>
        <fullName evidence="12">TIR domain-containing protein</fullName>
    </recommendedName>
</protein>
<evidence type="ECO:0000256" key="2">
    <source>
        <dbReference type="ARBA" id="ARBA00009634"/>
    </source>
</evidence>
<evidence type="ECO:0000256" key="9">
    <source>
        <dbReference type="ARBA" id="ARBA00023170"/>
    </source>
</evidence>
<evidence type="ECO:0000313" key="14">
    <source>
        <dbReference type="Proteomes" id="UP000030742"/>
    </source>
</evidence>
<evidence type="ECO:0000256" key="1">
    <source>
        <dbReference type="ARBA" id="ARBA00004479"/>
    </source>
</evidence>
<feature type="transmembrane region" description="Helical" evidence="11">
    <location>
        <begin position="589"/>
        <end position="608"/>
    </location>
</feature>
<dbReference type="SUPFAM" id="SSF52058">
    <property type="entry name" value="L domain-like"/>
    <property type="match status" value="2"/>
</dbReference>
<dbReference type="Pfam" id="PF13855">
    <property type="entry name" value="LRR_8"/>
    <property type="match status" value="2"/>
</dbReference>
<dbReference type="InterPro" id="IPR000157">
    <property type="entry name" value="TIR_dom"/>
</dbReference>
<dbReference type="GO" id="GO:0002224">
    <property type="term" value="P:toll-like receptor signaling pathway"/>
    <property type="evidence" value="ECO:0007669"/>
    <property type="project" value="InterPro"/>
</dbReference>
<dbReference type="GO" id="GO:0006955">
    <property type="term" value="P:immune response"/>
    <property type="evidence" value="ECO:0007669"/>
    <property type="project" value="InterPro"/>
</dbReference>
<comment type="similarity">
    <text evidence="2">Belongs to the Toll-like receptor family.</text>
</comment>
<dbReference type="SMART" id="SM00365">
    <property type="entry name" value="LRR_SD22"/>
    <property type="match status" value="4"/>
</dbReference>
<reference evidence="13 14" key="1">
    <citation type="journal article" date="2013" name="Genome Biol.">
        <title>Draft genome of the mountain pine beetle, Dendroctonus ponderosae Hopkins, a major forest pest.</title>
        <authorList>
            <person name="Keeling C.I."/>
            <person name="Yuen M.M."/>
            <person name="Liao N.Y."/>
            <person name="Docking T.R."/>
            <person name="Chan S.K."/>
            <person name="Taylor G.A."/>
            <person name="Palmquist D.L."/>
            <person name="Jackman S.D."/>
            <person name="Nguyen A."/>
            <person name="Li M."/>
            <person name="Henderson H."/>
            <person name="Janes J.K."/>
            <person name="Zhao Y."/>
            <person name="Pandoh P."/>
            <person name="Moore R."/>
            <person name="Sperling F.A."/>
            <person name="Huber D.P."/>
            <person name="Birol I."/>
            <person name="Jones S.J."/>
            <person name="Bohlmann J."/>
        </authorList>
    </citation>
    <scope>NUCLEOTIDE SEQUENCE</scope>
</reference>
<dbReference type="PROSITE" id="PS51450">
    <property type="entry name" value="LRR"/>
    <property type="match status" value="3"/>
</dbReference>
<sequence length="792" mass="91619">MISPNFEDVPSFDAKFLTSIDEKSPLTLESMVQQCAGTRGKRIIYGLNNEGLHSVSASKNILKDNNSVKYLRFVRTSNDANITLLESNFLTYGSQLNTVIFNGLRLVKLANYLQNLSHIETLDLSSNGIEELDDLVFHNLTNLSRLILHNNTVRVLNGNVLQNLTQLRVLDLSYNKIDSLRKDTFVQAGNIQYLNFSNNFLQTIDNNTFSLFAKLERLDLSQNPTLTLKENTFANLTSLKSLNLSRCDIRHIPTGFLKSSPDLIALNVSRNAITKLDSNCFENLKKLAIIDLSYNNISSLPLQLLQPLENLREFLLSRNQLSVFNFDLFTGIQTLGTIDFSDNLISNFTNTLRKFKAQDIILKNNQIGWFPVFLIRNVPGLRHVDLRNNRITSVKIENICYTSYPNYNCPLIYIENSPKECHTYYIRTENAIVVDCTNRSLEEFPVIHHLKTDRYEHSQVMVNLSLNKLNLNGQERLKKYDNVSDLDLSYNDIEQIEWLPKTFKELKLDNNRLKSLSPEVIENFRNNHKLDNVSLKNNPWQCGCSDIELQKYLTEFNNIKINISDVTCEDTGEYLLYAKICDDELALKIATPIVVIGLFIATILAIYFKFNTAIKVYLYSKNWCLWYVAEEELDKDKTYDVFISYSQKDEHFVEKELLPELESGDHPFKVCFHHRDWIPGEFISRQIVNSVLDSRRTMVILSNNFMESVWGKLEFRTAHMQAINEGRARVIVVLFGALNEDSLDDEMKTYLKTNTYVKWGDPWFWSKLKYALPHSKTRRGLSQYSQESFHLR</sequence>
<gene>
    <name evidence="13" type="ORF">D910_07125</name>
</gene>
<keyword evidence="10" id="KW-0325">Glycoprotein</keyword>
<dbReference type="PANTHER" id="PTHR24365">
    <property type="entry name" value="TOLL-LIKE RECEPTOR"/>
    <property type="match status" value="1"/>
</dbReference>
<dbReference type="GO" id="GO:0005886">
    <property type="term" value="C:plasma membrane"/>
    <property type="evidence" value="ECO:0007669"/>
    <property type="project" value="TreeGrafter"/>
</dbReference>
<keyword evidence="6" id="KW-0677">Repeat</keyword>
<evidence type="ECO:0000256" key="6">
    <source>
        <dbReference type="ARBA" id="ARBA00022737"/>
    </source>
</evidence>
<dbReference type="Pfam" id="PF01582">
    <property type="entry name" value="TIR"/>
    <property type="match status" value="1"/>
</dbReference>
<keyword evidence="5" id="KW-0732">Signal</keyword>
<name>U4U787_DENPD</name>
<keyword evidence="9" id="KW-0675">Receptor</keyword>
<comment type="subcellular location">
    <subcellularLocation>
        <location evidence="1">Membrane</location>
        <topology evidence="1">Single-pass type I membrane protein</topology>
    </subcellularLocation>
</comment>
<proteinExistence type="inferred from homology"/>
<dbReference type="Gene3D" id="3.80.10.10">
    <property type="entry name" value="Ribonuclease Inhibitor"/>
    <property type="match status" value="3"/>
</dbReference>
<dbReference type="PROSITE" id="PS50104">
    <property type="entry name" value="TIR"/>
    <property type="match status" value="1"/>
</dbReference>
<evidence type="ECO:0000259" key="12">
    <source>
        <dbReference type="PROSITE" id="PS50104"/>
    </source>
</evidence>
<dbReference type="AlphaFoldDB" id="U4U787"/>
<evidence type="ECO:0000313" key="13">
    <source>
        <dbReference type="EMBL" id="ERL89764.1"/>
    </source>
</evidence>
<dbReference type="GO" id="GO:0004888">
    <property type="term" value="F:transmembrane signaling receptor activity"/>
    <property type="evidence" value="ECO:0007669"/>
    <property type="project" value="InterPro"/>
</dbReference>
<evidence type="ECO:0000256" key="10">
    <source>
        <dbReference type="ARBA" id="ARBA00023180"/>
    </source>
</evidence>
<dbReference type="Proteomes" id="UP000030742">
    <property type="component" value="Unassembled WGS sequence"/>
</dbReference>
<dbReference type="FunFam" id="3.40.50.10140:FF:000020">
    <property type="entry name" value="Blast:Protein toll"/>
    <property type="match status" value="1"/>
</dbReference>
<keyword evidence="3" id="KW-0433">Leucine-rich repeat</keyword>
<dbReference type="SMART" id="SM00255">
    <property type="entry name" value="TIR"/>
    <property type="match status" value="1"/>
</dbReference>
<feature type="domain" description="TIR" evidence="12">
    <location>
        <begin position="637"/>
        <end position="772"/>
    </location>
</feature>
<dbReference type="FunFam" id="3.80.10.10:FF:001164">
    <property type="entry name" value="GH01279p"/>
    <property type="match status" value="1"/>
</dbReference>
<dbReference type="PANTHER" id="PTHR24365:SF541">
    <property type="entry name" value="PROTEIN TOLL-RELATED"/>
    <property type="match status" value="1"/>
</dbReference>
<evidence type="ECO:0000256" key="7">
    <source>
        <dbReference type="ARBA" id="ARBA00022989"/>
    </source>
</evidence>
<evidence type="ECO:0000256" key="11">
    <source>
        <dbReference type="SAM" id="Phobius"/>
    </source>
</evidence>
<dbReference type="Gene3D" id="3.40.50.10140">
    <property type="entry name" value="Toll/interleukin-1 receptor homology (TIR) domain"/>
    <property type="match status" value="1"/>
</dbReference>
<dbReference type="InterPro" id="IPR035897">
    <property type="entry name" value="Toll_tir_struct_dom_sf"/>
</dbReference>